<comment type="caution">
    <text evidence="1">The sequence shown here is derived from an EMBL/GenBank/DDBJ whole genome shotgun (WGS) entry which is preliminary data.</text>
</comment>
<accession>A0A834M5P6</accession>
<evidence type="ECO:0000313" key="1">
    <source>
        <dbReference type="EMBL" id="KAF7271393.1"/>
    </source>
</evidence>
<gene>
    <name evidence="1" type="ORF">GWI33_015748</name>
</gene>
<dbReference type="EMBL" id="JAACXV010013969">
    <property type="protein sequence ID" value="KAF7271393.1"/>
    <property type="molecule type" value="Genomic_DNA"/>
</dbReference>
<name>A0A834M5P6_RHYFE</name>
<proteinExistence type="predicted"/>
<dbReference type="Proteomes" id="UP000625711">
    <property type="component" value="Unassembled WGS sequence"/>
</dbReference>
<protein>
    <submittedName>
        <fullName evidence="1">Uncharacterized protein</fullName>
    </submittedName>
</protein>
<evidence type="ECO:0000313" key="2">
    <source>
        <dbReference type="Proteomes" id="UP000625711"/>
    </source>
</evidence>
<reference evidence="1" key="1">
    <citation type="submission" date="2020-08" db="EMBL/GenBank/DDBJ databases">
        <title>Genome sequencing and assembly of the red palm weevil Rhynchophorus ferrugineus.</title>
        <authorList>
            <person name="Dias G.B."/>
            <person name="Bergman C.M."/>
            <person name="Manee M."/>
        </authorList>
    </citation>
    <scope>NUCLEOTIDE SEQUENCE</scope>
    <source>
        <strain evidence="1">AA-2017</strain>
        <tissue evidence="1">Whole larva</tissue>
    </source>
</reference>
<sequence length="98" mass="10844">MGDESTIECKIFMVGWLRIGVFYDAPVDAIRAILGIWPVSAGEGGQVEGTKSSIIDFRQCLEAKRVVNKKRDTKGGKLKKADTWRRILSRGAFISVAE</sequence>
<keyword evidence="2" id="KW-1185">Reference proteome</keyword>
<organism evidence="1 2">
    <name type="scientific">Rhynchophorus ferrugineus</name>
    <name type="common">Red palm weevil</name>
    <name type="synonym">Curculio ferrugineus</name>
    <dbReference type="NCBI Taxonomy" id="354439"/>
    <lineage>
        <taxon>Eukaryota</taxon>
        <taxon>Metazoa</taxon>
        <taxon>Ecdysozoa</taxon>
        <taxon>Arthropoda</taxon>
        <taxon>Hexapoda</taxon>
        <taxon>Insecta</taxon>
        <taxon>Pterygota</taxon>
        <taxon>Neoptera</taxon>
        <taxon>Endopterygota</taxon>
        <taxon>Coleoptera</taxon>
        <taxon>Polyphaga</taxon>
        <taxon>Cucujiformia</taxon>
        <taxon>Curculionidae</taxon>
        <taxon>Dryophthorinae</taxon>
        <taxon>Rhynchophorus</taxon>
    </lineage>
</organism>
<dbReference type="AlphaFoldDB" id="A0A834M5P6"/>